<dbReference type="Proteomes" id="UP000499080">
    <property type="component" value="Unassembled WGS sequence"/>
</dbReference>
<proteinExistence type="predicted"/>
<name>A0A4Y2NBV5_ARAVE</name>
<sequence>MILSFLPPLWFAYLDPFIDNEIRTLNKASPILQHPCAHHNPFSYEQLVLLRQEHAHVEGNLTNLLPQYRLHGIVQNIYLSCCLHCFRVWKVGARPEPRDKNHKLLLFLPQI</sequence>
<evidence type="ECO:0000313" key="2">
    <source>
        <dbReference type="Proteomes" id="UP000499080"/>
    </source>
</evidence>
<keyword evidence="2" id="KW-1185">Reference proteome</keyword>
<organism evidence="1 2">
    <name type="scientific">Araneus ventricosus</name>
    <name type="common">Orbweaver spider</name>
    <name type="synonym">Epeira ventricosa</name>
    <dbReference type="NCBI Taxonomy" id="182803"/>
    <lineage>
        <taxon>Eukaryota</taxon>
        <taxon>Metazoa</taxon>
        <taxon>Ecdysozoa</taxon>
        <taxon>Arthropoda</taxon>
        <taxon>Chelicerata</taxon>
        <taxon>Arachnida</taxon>
        <taxon>Araneae</taxon>
        <taxon>Araneomorphae</taxon>
        <taxon>Entelegynae</taxon>
        <taxon>Araneoidea</taxon>
        <taxon>Araneidae</taxon>
        <taxon>Araneus</taxon>
    </lineage>
</organism>
<gene>
    <name evidence="1" type="ORF">AVEN_129366_1</name>
</gene>
<dbReference type="AlphaFoldDB" id="A0A4Y2NBV5"/>
<protein>
    <submittedName>
        <fullName evidence="1">Uncharacterized protein</fullName>
    </submittedName>
</protein>
<dbReference type="EMBL" id="BGPR01127314">
    <property type="protein sequence ID" value="GBN36928.1"/>
    <property type="molecule type" value="Genomic_DNA"/>
</dbReference>
<evidence type="ECO:0000313" key="1">
    <source>
        <dbReference type="EMBL" id="GBN36928.1"/>
    </source>
</evidence>
<reference evidence="1 2" key="1">
    <citation type="journal article" date="2019" name="Sci. Rep.">
        <title>Orb-weaving spider Araneus ventricosus genome elucidates the spidroin gene catalogue.</title>
        <authorList>
            <person name="Kono N."/>
            <person name="Nakamura H."/>
            <person name="Ohtoshi R."/>
            <person name="Moran D.A.P."/>
            <person name="Shinohara A."/>
            <person name="Yoshida Y."/>
            <person name="Fujiwara M."/>
            <person name="Mori M."/>
            <person name="Tomita M."/>
            <person name="Arakawa K."/>
        </authorList>
    </citation>
    <scope>NUCLEOTIDE SEQUENCE [LARGE SCALE GENOMIC DNA]</scope>
</reference>
<accession>A0A4Y2NBV5</accession>
<comment type="caution">
    <text evidence="1">The sequence shown here is derived from an EMBL/GenBank/DDBJ whole genome shotgun (WGS) entry which is preliminary data.</text>
</comment>